<protein>
    <submittedName>
        <fullName evidence="2">Glutamine cyclotransferase</fullName>
    </submittedName>
</protein>
<dbReference type="InterPro" id="IPR015943">
    <property type="entry name" value="WD40/YVTN_repeat-like_dom_sf"/>
</dbReference>
<dbReference type="Gene3D" id="2.130.10.10">
    <property type="entry name" value="YVTN repeat-like/Quinoprotein amine dehydrogenase"/>
    <property type="match status" value="1"/>
</dbReference>
<dbReference type="InterPro" id="IPR007788">
    <property type="entry name" value="QCT"/>
</dbReference>
<evidence type="ECO:0000313" key="3">
    <source>
        <dbReference type="Proteomes" id="UP000000379"/>
    </source>
</evidence>
<dbReference type="STRING" id="649638.Trad_0575"/>
<dbReference type="OrthoDB" id="9783700at2"/>
<evidence type="ECO:0000256" key="1">
    <source>
        <dbReference type="SAM" id="SignalP"/>
    </source>
</evidence>
<reference evidence="3" key="1">
    <citation type="submission" date="2010-05" db="EMBL/GenBank/DDBJ databases">
        <title>The complete genome of Truepera radiovictris DSM 17093.</title>
        <authorList>
            <consortium name="US DOE Joint Genome Institute (JGI-PGF)"/>
            <person name="Lucas S."/>
            <person name="Copeland A."/>
            <person name="Lapidus A."/>
            <person name="Glavina del Rio T."/>
            <person name="Dalin E."/>
            <person name="Tice H."/>
            <person name="Bruce D."/>
            <person name="Goodwin L."/>
            <person name="Pitluck S."/>
            <person name="Kyrpides N."/>
            <person name="Mavromatis K."/>
            <person name="Ovchinnikova G."/>
            <person name="Munk A.C."/>
            <person name="Detter J.C."/>
            <person name="Han C."/>
            <person name="Tapia R."/>
            <person name="Land M."/>
            <person name="Hauser L."/>
            <person name="Markowitz V."/>
            <person name="Cheng J.-F."/>
            <person name="Hugenholtz P."/>
            <person name="Woyke T."/>
            <person name="Wu D."/>
            <person name="Tindall B."/>
            <person name="Pomrenke H.G."/>
            <person name="Brambilla E."/>
            <person name="Klenk H.-P."/>
            <person name="Eisen J.A."/>
        </authorList>
    </citation>
    <scope>NUCLEOTIDE SEQUENCE [LARGE SCALE GENOMIC DNA]</scope>
    <source>
        <strain evidence="3">DSM 17093 / CIP 108686 / LMG 22925 / RQ-24</strain>
    </source>
</reference>
<proteinExistence type="predicted"/>
<dbReference type="HOGENOM" id="CLU_060272_2_2_0"/>
<dbReference type="RefSeq" id="WP_013177091.1">
    <property type="nucleotide sequence ID" value="NC_014221.1"/>
</dbReference>
<dbReference type="Proteomes" id="UP000000379">
    <property type="component" value="Chromosome"/>
</dbReference>
<keyword evidence="3" id="KW-1185">Reference proteome</keyword>
<sequence>MRCSVKSLGRRVATLVAASLLGGCSAQAAVPLVPEVLATYPHDPEAFTQGLLWDGGRLFESTGLYGASTLREVVPETGEVVRLVALDARYFGEGLALVGDRLIQLTWQEGTAFVYDRATFERVGTFSYEGEGWGLCFDGEALYMSDGSATLTRRDPETFEVLETVEVTLRGEPVALLNELECAKGRVYANVFTTDVIVRIDPASGRVQGVVDASALLSAEERARLTRDAVLNGIAYNPEADTFYLTGKLWPKLFEVRFVAP</sequence>
<reference evidence="2 3" key="2">
    <citation type="journal article" date="2011" name="Stand. Genomic Sci.">
        <title>Complete genome sequence of Truepera radiovictrix type strain (RQ-24).</title>
        <authorList>
            <person name="Ivanova N."/>
            <person name="Rohde C."/>
            <person name="Munk C."/>
            <person name="Nolan M."/>
            <person name="Lucas S."/>
            <person name="Del Rio T.G."/>
            <person name="Tice H."/>
            <person name="Deshpande S."/>
            <person name="Cheng J.F."/>
            <person name="Tapia R."/>
            <person name="Han C."/>
            <person name="Goodwin L."/>
            <person name="Pitluck S."/>
            <person name="Liolios K."/>
            <person name="Mavromatis K."/>
            <person name="Mikhailova N."/>
            <person name="Pati A."/>
            <person name="Chen A."/>
            <person name="Palaniappan K."/>
            <person name="Land M."/>
            <person name="Hauser L."/>
            <person name="Chang Y.J."/>
            <person name="Jeffries C.D."/>
            <person name="Brambilla E."/>
            <person name="Rohde M."/>
            <person name="Goker M."/>
            <person name="Tindall B.J."/>
            <person name="Woyke T."/>
            <person name="Bristow J."/>
            <person name="Eisen J.A."/>
            <person name="Markowitz V."/>
            <person name="Hugenholtz P."/>
            <person name="Kyrpides N.C."/>
            <person name="Klenk H.P."/>
            <person name="Lapidus A."/>
        </authorList>
    </citation>
    <scope>NUCLEOTIDE SEQUENCE [LARGE SCALE GENOMIC DNA]</scope>
    <source>
        <strain evidence="3">DSM 17093 / CIP 108686 / LMG 22925 / RQ-24</strain>
    </source>
</reference>
<keyword evidence="1" id="KW-0732">Signal</keyword>
<organism evidence="2 3">
    <name type="scientific">Truepera radiovictrix (strain DSM 17093 / CIP 108686 / LMG 22925 / RQ-24)</name>
    <dbReference type="NCBI Taxonomy" id="649638"/>
    <lineage>
        <taxon>Bacteria</taxon>
        <taxon>Thermotogati</taxon>
        <taxon>Deinococcota</taxon>
        <taxon>Deinococci</taxon>
        <taxon>Trueperales</taxon>
        <taxon>Trueperaceae</taxon>
        <taxon>Truepera</taxon>
    </lineage>
</organism>
<name>D7CSU4_TRURR</name>
<dbReference type="SUPFAM" id="SSF50969">
    <property type="entry name" value="YVTN repeat-like/Quinoprotein amine dehydrogenase"/>
    <property type="match status" value="1"/>
</dbReference>
<dbReference type="GO" id="GO:0016603">
    <property type="term" value="F:glutaminyl-peptide cyclotransferase activity"/>
    <property type="evidence" value="ECO:0007669"/>
    <property type="project" value="InterPro"/>
</dbReference>
<feature type="signal peptide" evidence="1">
    <location>
        <begin position="1"/>
        <end position="28"/>
    </location>
</feature>
<dbReference type="Pfam" id="PF05096">
    <property type="entry name" value="Glu_cyclase_2"/>
    <property type="match status" value="1"/>
</dbReference>
<gene>
    <name evidence="2" type="ordered locus">Trad_0575</name>
</gene>
<dbReference type="AlphaFoldDB" id="D7CSU4"/>
<dbReference type="KEGG" id="tra:Trad_0575"/>
<dbReference type="PANTHER" id="PTHR31270">
    <property type="entry name" value="GLUTAMINYL-PEPTIDE CYCLOTRANSFERASE"/>
    <property type="match status" value="1"/>
</dbReference>
<accession>D7CSU4</accession>
<dbReference type="eggNOG" id="COG3823">
    <property type="taxonomic scope" value="Bacteria"/>
</dbReference>
<dbReference type="InterPro" id="IPR011044">
    <property type="entry name" value="Quino_amine_DH_bsu"/>
</dbReference>
<dbReference type="PROSITE" id="PS51257">
    <property type="entry name" value="PROKAR_LIPOPROTEIN"/>
    <property type="match status" value="1"/>
</dbReference>
<feature type="chain" id="PRO_5003094531" evidence="1">
    <location>
        <begin position="29"/>
        <end position="261"/>
    </location>
</feature>
<dbReference type="EMBL" id="CP002049">
    <property type="protein sequence ID" value="ADI13711.1"/>
    <property type="molecule type" value="Genomic_DNA"/>
</dbReference>
<evidence type="ECO:0000313" key="2">
    <source>
        <dbReference type="EMBL" id="ADI13711.1"/>
    </source>
</evidence>
<dbReference type="PANTHER" id="PTHR31270:SF1">
    <property type="entry name" value="GLUTAMINYL-PEPTIDE CYCLOTRANSFERASE"/>
    <property type="match status" value="1"/>
</dbReference>